<dbReference type="PANTHER" id="PTHR37534">
    <property type="entry name" value="TRANSCRIPTIONAL ACTIVATOR PROTEIN UGA3"/>
    <property type="match status" value="1"/>
</dbReference>
<sequence>MVAIDDEHNGWRRLVLPLAHDDELIRDAVLSASAYHYSTSVSPQSIMPTNIYYQAIGKLRRRQDLEQYDIAGKQAVVLSLLVFLATVLVSGSSDFRIILKLLEAAVQAVGGEERLNVGELGIFLVRQIRKFRNYASPLLSQAQGLAVLSQTSALLRPSKSRGWDDFTALYNKYPEHQKSMSIVYDLNEQVCNIYVQRARSGPNGPPLTDEVNQFRSTLDTFPSGPLSENVLTWPIFIAALESTTPEQQQYFTQRLLAHHSRSGFANILTGVEQLKWVWNNDNRTNWTQLLPDFEAFIV</sequence>
<dbReference type="HOGENOM" id="CLU_031387_0_0_1"/>
<accession>W2RZD7</accession>
<keyword evidence="5" id="KW-1185">Reference proteome</keyword>
<dbReference type="GO" id="GO:0005634">
    <property type="term" value="C:nucleus"/>
    <property type="evidence" value="ECO:0007669"/>
    <property type="project" value="UniProtKB-SubCell"/>
</dbReference>
<comment type="subcellular location">
    <subcellularLocation>
        <location evidence="1">Nucleus</location>
    </subcellularLocation>
</comment>
<name>W2RZD7_CYPE1</name>
<dbReference type="PANTHER" id="PTHR37534:SF17">
    <property type="entry name" value="ZN(2)-C6 FUNGAL-TYPE DOMAIN-CONTAINING PROTEIN"/>
    <property type="match status" value="1"/>
</dbReference>
<dbReference type="RefSeq" id="XP_008716204.1">
    <property type="nucleotide sequence ID" value="XM_008717982.1"/>
</dbReference>
<dbReference type="OrthoDB" id="5386330at2759"/>
<dbReference type="GO" id="GO:0003700">
    <property type="term" value="F:DNA-binding transcription factor activity"/>
    <property type="evidence" value="ECO:0007669"/>
    <property type="project" value="TreeGrafter"/>
</dbReference>
<evidence type="ECO:0000313" key="4">
    <source>
        <dbReference type="EMBL" id="ETN41695.1"/>
    </source>
</evidence>
<proteinExistence type="predicted"/>
<dbReference type="VEuPathDB" id="FungiDB:HMPREF1541_03631"/>
<dbReference type="eggNOG" id="ENOG502SJMB">
    <property type="taxonomic scope" value="Eukaryota"/>
</dbReference>
<organism evidence="4 5">
    <name type="scientific">Cyphellophora europaea (strain CBS 101466)</name>
    <name type="common">Phialophora europaea</name>
    <dbReference type="NCBI Taxonomy" id="1220924"/>
    <lineage>
        <taxon>Eukaryota</taxon>
        <taxon>Fungi</taxon>
        <taxon>Dikarya</taxon>
        <taxon>Ascomycota</taxon>
        <taxon>Pezizomycotina</taxon>
        <taxon>Eurotiomycetes</taxon>
        <taxon>Chaetothyriomycetidae</taxon>
        <taxon>Chaetothyriales</taxon>
        <taxon>Cyphellophoraceae</taxon>
        <taxon>Cyphellophora</taxon>
    </lineage>
</organism>
<dbReference type="GO" id="GO:0045944">
    <property type="term" value="P:positive regulation of transcription by RNA polymerase II"/>
    <property type="evidence" value="ECO:0007669"/>
    <property type="project" value="TreeGrafter"/>
</dbReference>
<evidence type="ECO:0000256" key="3">
    <source>
        <dbReference type="SAM" id="Phobius"/>
    </source>
</evidence>
<dbReference type="InterPro" id="IPR021858">
    <property type="entry name" value="Fun_TF"/>
</dbReference>
<reference evidence="4 5" key="1">
    <citation type="submission" date="2013-03" db="EMBL/GenBank/DDBJ databases">
        <title>The Genome Sequence of Phialophora europaea CBS 101466.</title>
        <authorList>
            <consortium name="The Broad Institute Genomics Platform"/>
            <person name="Cuomo C."/>
            <person name="de Hoog S."/>
            <person name="Gorbushina A."/>
            <person name="Walker B."/>
            <person name="Young S.K."/>
            <person name="Zeng Q."/>
            <person name="Gargeya S."/>
            <person name="Fitzgerald M."/>
            <person name="Haas B."/>
            <person name="Abouelleil A."/>
            <person name="Allen A.W."/>
            <person name="Alvarado L."/>
            <person name="Arachchi H.M."/>
            <person name="Berlin A.M."/>
            <person name="Chapman S.B."/>
            <person name="Gainer-Dewar J."/>
            <person name="Goldberg J."/>
            <person name="Griggs A."/>
            <person name="Gujja S."/>
            <person name="Hansen M."/>
            <person name="Howarth C."/>
            <person name="Imamovic A."/>
            <person name="Ireland A."/>
            <person name="Larimer J."/>
            <person name="McCowan C."/>
            <person name="Murphy C."/>
            <person name="Pearson M."/>
            <person name="Poon T.W."/>
            <person name="Priest M."/>
            <person name="Roberts A."/>
            <person name="Saif S."/>
            <person name="Shea T."/>
            <person name="Sisk P."/>
            <person name="Sykes S."/>
            <person name="Wortman J."/>
            <person name="Nusbaum C."/>
            <person name="Birren B."/>
        </authorList>
    </citation>
    <scope>NUCLEOTIDE SEQUENCE [LARGE SCALE GENOMIC DNA]</scope>
    <source>
        <strain evidence="4 5">CBS 101466</strain>
    </source>
</reference>
<dbReference type="GO" id="GO:0000976">
    <property type="term" value="F:transcription cis-regulatory region binding"/>
    <property type="evidence" value="ECO:0007669"/>
    <property type="project" value="TreeGrafter"/>
</dbReference>
<dbReference type="Pfam" id="PF11951">
    <property type="entry name" value="Fungal_trans_2"/>
    <property type="match status" value="2"/>
</dbReference>
<evidence type="ECO:0000256" key="1">
    <source>
        <dbReference type="ARBA" id="ARBA00004123"/>
    </source>
</evidence>
<feature type="transmembrane region" description="Helical" evidence="3">
    <location>
        <begin position="70"/>
        <end position="91"/>
    </location>
</feature>
<dbReference type="AlphaFoldDB" id="W2RZD7"/>
<protein>
    <submittedName>
        <fullName evidence="4">Uncharacterized protein</fullName>
    </submittedName>
</protein>
<dbReference type="STRING" id="1220924.W2RZD7"/>
<keyword evidence="3" id="KW-0472">Membrane</keyword>
<keyword evidence="3" id="KW-1133">Transmembrane helix</keyword>
<evidence type="ECO:0000313" key="5">
    <source>
        <dbReference type="Proteomes" id="UP000030752"/>
    </source>
</evidence>
<dbReference type="GeneID" id="19970970"/>
<dbReference type="Proteomes" id="UP000030752">
    <property type="component" value="Unassembled WGS sequence"/>
</dbReference>
<dbReference type="InParanoid" id="W2RZD7"/>
<keyword evidence="3" id="KW-0812">Transmembrane</keyword>
<keyword evidence="2" id="KW-0539">Nucleus</keyword>
<gene>
    <name evidence="4" type="ORF">HMPREF1541_03631</name>
</gene>
<evidence type="ECO:0000256" key="2">
    <source>
        <dbReference type="ARBA" id="ARBA00023242"/>
    </source>
</evidence>
<dbReference type="EMBL" id="KB822719">
    <property type="protein sequence ID" value="ETN41695.1"/>
    <property type="molecule type" value="Genomic_DNA"/>
</dbReference>